<dbReference type="EMBL" id="MU853410">
    <property type="protein sequence ID" value="KAK4133943.1"/>
    <property type="molecule type" value="Genomic_DNA"/>
</dbReference>
<evidence type="ECO:0000313" key="2">
    <source>
        <dbReference type="EMBL" id="KAK4133943.1"/>
    </source>
</evidence>
<reference evidence="2" key="1">
    <citation type="journal article" date="2023" name="Mol. Phylogenet. Evol.">
        <title>Genome-scale phylogeny and comparative genomics of the fungal order Sordariales.</title>
        <authorList>
            <person name="Hensen N."/>
            <person name="Bonometti L."/>
            <person name="Westerberg I."/>
            <person name="Brannstrom I.O."/>
            <person name="Guillou S."/>
            <person name="Cros-Aarteil S."/>
            <person name="Calhoun S."/>
            <person name="Haridas S."/>
            <person name="Kuo A."/>
            <person name="Mondo S."/>
            <person name="Pangilinan J."/>
            <person name="Riley R."/>
            <person name="LaButti K."/>
            <person name="Andreopoulos B."/>
            <person name="Lipzen A."/>
            <person name="Chen C."/>
            <person name="Yan M."/>
            <person name="Daum C."/>
            <person name="Ng V."/>
            <person name="Clum A."/>
            <person name="Steindorff A."/>
            <person name="Ohm R.A."/>
            <person name="Martin F."/>
            <person name="Silar P."/>
            <person name="Natvig D.O."/>
            <person name="Lalanne C."/>
            <person name="Gautier V."/>
            <person name="Ament-Velasquez S.L."/>
            <person name="Kruys A."/>
            <person name="Hutchinson M.I."/>
            <person name="Powell A.J."/>
            <person name="Barry K."/>
            <person name="Miller A.N."/>
            <person name="Grigoriev I.V."/>
            <person name="Debuchy R."/>
            <person name="Gladieux P."/>
            <person name="Hiltunen Thoren M."/>
            <person name="Johannesson H."/>
        </authorList>
    </citation>
    <scope>NUCLEOTIDE SEQUENCE</scope>
    <source>
        <strain evidence="2">CBS 123565</strain>
    </source>
</reference>
<evidence type="ECO:0000313" key="3">
    <source>
        <dbReference type="Proteomes" id="UP001304895"/>
    </source>
</evidence>
<accession>A0AAN6ZDL3</accession>
<gene>
    <name evidence="2" type="ORF">BT67DRAFT_442449</name>
</gene>
<sequence>MSGASTHTGPPRILGEFPRTGEYPQTGEPLRQVQQLTNHTLDPSDPGDGLVGVAFEPAPPTTVASGTPVREFGLTWPMNPLVADGVEKKYEARVKVIRHSDGLVTDVGSFRSFVIYPNTETPLTGFRVRLGTLCDTGRYTVDVRIYDEEDSQCRGRGLNSTIVVCDPHVAGEAGTPDGQYCAFADDDSRAWLLYFKYRDIGPVDGHSNPQPHLRSWRMANISLAAFSVGRVYL</sequence>
<dbReference type="AlphaFoldDB" id="A0AAN6ZDL3"/>
<comment type="caution">
    <text evidence="2">The sequence shown here is derived from an EMBL/GenBank/DDBJ whole genome shotgun (WGS) entry which is preliminary data.</text>
</comment>
<name>A0AAN6ZDL3_9PEZI</name>
<reference evidence="2" key="2">
    <citation type="submission" date="2023-05" db="EMBL/GenBank/DDBJ databases">
        <authorList>
            <consortium name="Lawrence Berkeley National Laboratory"/>
            <person name="Steindorff A."/>
            <person name="Hensen N."/>
            <person name="Bonometti L."/>
            <person name="Westerberg I."/>
            <person name="Brannstrom I.O."/>
            <person name="Guillou S."/>
            <person name="Cros-Aarteil S."/>
            <person name="Calhoun S."/>
            <person name="Haridas S."/>
            <person name="Kuo A."/>
            <person name="Mondo S."/>
            <person name="Pangilinan J."/>
            <person name="Riley R."/>
            <person name="Labutti K."/>
            <person name="Andreopoulos B."/>
            <person name="Lipzen A."/>
            <person name="Chen C."/>
            <person name="Yanf M."/>
            <person name="Daum C."/>
            <person name="Ng V."/>
            <person name="Clum A."/>
            <person name="Ohm R."/>
            <person name="Martin F."/>
            <person name="Silar P."/>
            <person name="Natvig D."/>
            <person name="Lalanne C."/>
            <person name="Gautier V."/>
            <person name="Ament-Velasquez S.L."/>
            <person name="Kruys A."/>
            <person name="Hutchinson M.I."/>
            <person name="Powell A.J."/>
            <person name="Barry K."/>
            <person name="Miller A.N."/>
            <person name="Grigoriev I.V."/>
            <person name="Debuchy R."/>
            <person name="Gladieux P."/>
            <person name="Thoren M.H."/>
            <person name="Johannesson H."/>
        </authorList>
    </citation>
    <scope>NUCLEOTIDE SEQUENCE</scope>
    <source>
        <strain evidence="2">CBS 123565</strain>
    </source>
</reference>
<feature type="non-terminal residue" evidence="2">
    <location>
        <position position="233"/>
    </location>
</feature>
<dbReference type="Proteomes" id="UP001304895">
    <property type="component" value="Unassembled WGS sequence"/>
</dbReference>
<evidence type="ECO:0000256" key="1">
    <source>
        <dbReference type="SAM" id="MobiDB-lite"/>
    </source>
</evidence>
<proteinExistence type="predicted"/>
<feature type="region of interest" description="Disordered" evidence="1">
    <location>
        <begin position="1"/>
        <end position="28"/>
    </location>
</feature>
<protein>
    <submittedName>
        <fullName evidence="2">Uncharacterized protein</fullName>
    </submittedName>
</protein>
<organism evidence="2 3">
    <name type="scientific">Trichocladium antarcticum</name>
    <dbReference type="NCBI Taxonomy" id="1450529"/>
    <lineage>
        <taxon>Eukaryota</taxon>
        <taxon>Fungi</taxon>
        <taxon>Dikarya</taxon>
        <taxon>Ascomycota</taxon>
        <taxon>Pezizomycotina</taxon>
        <taxon>Sordariomycetes</taxon>
        <taxon>Sordariomycetidae</taxon>
        <taxon>Sordariales</taxon>
        <taxon>Chaetomiaceae</taxon>
        <taxon>Trichocladium</taxon>
    </lineage>
</organism>
<keyword evidence="3" id="KW-1185">Reference proteome</keyword>